<dbReference type="GO" id="GO:0005886">
    <property type="term" value="C:plasma membrane"/>
    <property type="evidence" value="ECO:0007669"/>
    <property type="project" value="TreeGrafter"/>
</dbReference>
<evidence type="ECO:0000259" key="5">
    <source>
        <dbReference type="Pfam" id="PF04085"/>
    </source>
</evidence>
<dbReference type="InterPro" id="IPR007221">
    <property type="entry name" value="MreC"/>
</dbReference>
<proteinExistence type="inferred from homology"/>
<dbReference type="PANTHER" id="PTHR34138">
    <property type="entry name" value="CELL SHAPE-DETERMINING PROTEIN MREC"/>
    <property type="match status" value="1"/>
</dbReference>
<dbReference type="AlphaFoldDB" id="A0A1G2THK9"/>
<dbReference type="EMBL" id="MHVS01000004">
    <property type="protein sequence ID" value="OHA96683.1"/>
    <property type="molecule type" value="Genomic_DNA"/>
</dbReference>
<evidence type="ECO:0000313" key="7">
    <source>
        <dbReference type="Proteomes" id="UP000177279"/>
    </source>
</evidence>
<gene>
    <name evidence="6" type="ORF">A3D49_02425</name>
</gene>
<comment type="caution">
    <text evidence="6">The sequence shown here is derived from an EMBL/GenBank/DDBJ whole genome shotgun (WGS) entry which is preliminary data.</text>
</comment>
<protein>
    <recommendedName>
        <fullName evidence="2">Cell shape-determining protein MreC</fullName>
    </recommendedName>
    <alternativeName>
        <fullName evidence="4">Cell shape protein MreC</fullName>
    </alternativeName>
</protein>
<accession>A0A1G2THK9</accession>
<organism evidence="6 7">
    <name type="scientific">Candidatus Zambryskibacteria bacterium RIFCSPHIGHO2_02_FULL_43_37</name>
    <dbReference type="NCBI Taxonomy" id="1802749"/>
    <lineage>
        <taxon>Bacteria</taxon>
        <taxon>Candidatus Zambryskiibacteriota</taxon>
    </lineage>
</organism>
<sequence>MKMNYLQRNRPRSPIVKLSLVLLGLFAAGTILLFFLSGPVISLVSPLWRSETWVGTRVSGFLEIFRTKNSLISENARLSERLAALEIELAAKAPGLGENESVAALLGRRQEEGGVAASVLARPPQIPYDTFIIDAGSRDTVAAGERVFMSEGPLLGTIADAFASSAKVRLLSTSGEKTAAVLERHGIPVTLEGAGGGNFRVTVPRETEVSVGDRILSADIAGRLVAVVGDVAMEPTDSFKQVLAVSPANIFNIRFVLIRP</sequence>
<name>A0A1G2THK9_9BACT</name>
<evidence type="ECO:0000256" key="4">
    <source>
        <dbReference type="ARBA" id="ARBA00032089"/>
    </source>
</evidence>
<dbReference type="InterPro" id="IPR042177">
    <property type="entry name" value="Cell/Rod_1"/>
</dbReference>
<feature type="domain" description="Rod shape-determining protein MreC beta-barrel core" evidence="5">
    <location>
        <begin position="119"/>
        <end position="258"/>
    </location>
</feature>
<evidence type="ECO:0000256" key="1">
    <source>
        <dbReference type="ARBA" id="ARBA00009369"/>
    </source>
</evidence>
<dbReference type="Gene3D" id="2.40.10.350">
    <property type="entry name" value="Rod shape-determining protein MreC, domain 2"/>
    <property type="match status" value="1"/>
</dbReference>
<reference evidence="6 7" key="1">
    <citation type="journal article" date="2016" name="Nat. Commun.">
        <title>Thousands of microbial genomes shed light on interconnected biogeochemical processes in an aquifer system.</title>
        <authorList>
            <person name="Anantharaman K."/>
            <person name="Brown C.T."/>
            <person name="Hug L.A."/>
            <person name="Sharon I."/>
            <person name="Castelle C.J."/>
            <person name="Probst A.J."/>
            <person name="Thomas B.C."/>
            <person name="Singh A."/>
            <person name="Wilkins M.J."/>
            <person name="Karaoz U."/>
            <person name="Brodie E.L."/>
            <person name="Williams K.H."/>
            <person name="Hubbard S.S."/>
            <person name="Banfield J.F."/>
        </authorList>
    </citation>
    <scope>NUCLEOTIDE SEQUENCE [LARGE SCALE GENOMIC DNA]</scope>
</reference>
<evidence type="ECO:0000256" key="2">
    <source>
        <dbReference type="ARBA" id="ARBA00013855"/>
    </source>
</evidence>
<keyword evidence="3" id="KW-0133">Cell shape</keyword>
<dbReference type="PANTHER" id="PTHR34138:SF1">
    <property type="entry name" value="CELL SHAPE-DETERMINING PROTEIN MREC"/>
    <property type="match status" value="1"/>
</dbReference>
<dbReference type="InterPro" id="IPR042175">
    <property type="entry name" value="Cell/Rod_MreC_2"/>
</dbReference>
<dbReference type="Gene3D" id="2.40.10.340">
    <property type="entry name" value="Rod shape-determining protein MreC, domain 1"/>
    <property type="match status" value="1"/>
</dbReference>
<dbReference type="InterPro" id="IPR055342">
    <property type="entry name" value="MreC_beta-barrel_core"/>
</dbReference>
<dbReference type="GO" id="GO:0008360">
    <property type="term" value="P:regulation of cell shape"/>
    <property type="evidence" value="ECO:0007669"/>
    <property type="project" value="UniProtKB-KW"/>
</dbReference>
<evidence type="ECO:0000313" key="6">
    <source>
        <dbReference type="EMBL" id="OHA96683.1"/>
    </source>
</evidence>
<comment type="similarity">
    <text evidence="1">Belongs to the MreC family.</text>
</comment>
<evidence type="ECO:0000256" key="3">
    <source>
        <dbReference type="ARBA" id="ARBA00022960"/>
    </source>
</evidence>
<dbReference type="Proteomes" id="UP000177279">
    <property type="component" value="Unassembled WGS sequence"/>
</dbReference>
<dbReference type="Pfam" id="PF04085">
    <property type="entry name" value="MreC"/>
    <property type="match status" value="1"/>
</dbReference>